<dbReference type="AlphaFoldDB" id="U5W509"/>
<dbReference type="KEGG" id="afs:AFR_23910"/>
<keyword evidence="3" id="KW-1185">Reference proteome</keyword>
<accession>U5W509</accession>
<dbReference type="PATRIC" id="fig|1246995.3.peg.4843"/>
<evidence type="ECO:0000256" key="1">
    <source>
        <dbReference type="SAM" id="Phobius"/>
    </source>
</evidence>
<keyword evidence="1" id="KW-0472">Membrane</keyword>
<dbReference type="EMBL" id="CP006272">
    <property type="protein sequence ID" value="AGZ43050.1"/>
    <property type="molecule type" value="Genomic_DNA"/>
</dbReference>
<dbReference type="OrthoDB" id="3779668at2"/>
<keyword evidence="1" id="KW-1133">Transmembrane helix</keyword>
<organism evidence="2 3">
    <name type="scientific">Actinoplanes friuliensis DSM 7358</name>
    <dbReference type="NCBI Taxonomy" id="1246995"/>
    <lineage>
        <taxon>Bacteria</taxon>
        <taxon>Bacillati</taxon>
        <taxon>Actinomycetota</taxon>
        <taxon>Actinomycetes</taxon>
        <taxon>Micromonosporales</taxon>
        <taxon>Micromonosporaceae</taxon>
        <taxon>Actinoplanes</taxon>
    </lineage>
</organism>
<feature type="transmembrane region" description="Helical" evidence="1">
    <location>
        <begin position="46"/>
        <end position="70"/>
    </location>
</feature>
<sequence length="350" mass="38350">MTDEHLDRLVRDADPYRSEVIGRLDGAEQILLEEIVSQPNTQRRGFAWRTVAALAAAAVVTTVFAASAALRERSDDVRVNPVVPSTTAPADTVLVYSAAVLQAAEKTPRLLIGEPGWKVTTVYGFSKKDGAIQFENAGRKLEMNWYPAKQYDRYHKDRLGVSAPERVKVDGRAGDLFTYSASDFAVMLTPRDGTFVELRTGEAWTRQTFDQVLTVIKHVDVRTWLAALPSSIVTPGRVEDAAKKVLADVPLPPGLDLSVLEDGGSNDPYQFGAKVTGLVGCGWVAEWKRAKEAKDEDAAGKASAALRSSRNWKVLNDMNAEGDWPEVFWDVADKIADDDLPRGFEKGIGC</sequence>
<protein>
    <submittedName>
        <fullName evidence="2">Uncharacterized protein</fullName>
    </submittedName>
</protein>
<dbReference type="HOGENOM" id="CLU_791380_0_0_11"/>
<reference evidence="2 3" key="1">
    <citation type="journal article" date="2014" name="J. Biotechnol.">
        <title>Complete genome sequence of the actinobacterium Actinoplanes friuliensis HAG 010964, producer of the lipopeptide antibiotic friulimycin.</title>
        <authorList>
            <person name="Ruckert C."/>
            <person name="Szczepanowski R."/>
            <person name="Albersmeier A."/>
            <person name="Goesmann A."/>
            <person name="Fischer N."/>
            <person name="Steinkamper A."/>
            <person name="Puhler A."/>
            <person name="Biener R."/>
            <person name="Schwartz D."/>
            <person name="Kalinowski J."/>
        </authorList>
    </citation>
    <scope>NUCLEOTIDE SEQUENCE [LARGE SCALE GENOMIC DNA]</scope>
    <source>
        <strain evidence="2 3">DSM 7358</strain>
    </source>
</reference>
<gene>
    <name evidence="2" type="ORF">AFR_23910</name>
</gene>
<dbReference type="eggNOG" id="ENOG5032R60">
    <property type="taxonomic scope" value="Bacteria"/>
</dbReference>
<proteinExistence type="predicted"/>
<dbReference type="Proteomes" id="UP000017746">
    <property type="component" value="Chromosome"/>
</dbReference>
<keyword evidence="1" id="KW-0812">Transmembrane</keyword>
<name>U5W509_9ACTN</name>
<dbReference type="STRING" id="1246995.AFR_23910"/>
<dbReference type="RefSeq" id="WP_023363640.1">
    <property type="nucleotide sequence ID" value="NC_022657.1"/>
</dbReference>
<evidence type="ECO:0000313" key="3">
    <source>
        <dbReference type="Proteomes" id="UP000017746"/>
    </source>
</evidence>
<evidence type="ECO:0000313" key="2">
    <source>
        <dbReference type="EMBL" id="AGZ43050.1"/>
    </source>
</evidence>